<reference evidence="5" key="1">
    <citation type="submission" date="2023-07" db="EMBL/GenBank/DDBJ databases">
        <title>Duganella aceri sp. nov., isolated from tree sap.</title>
        <authorList>
            <person name="Kim I.S."/>
        </authorList>
    </citation>
    <scope>NUCLEOTIDE SEQUENCE [LARGE SCALE GENOMIC DNA]</scope>
    <source>
        <strain evidence="5">SAP-35</strain>
    </source>
</reference>
<feature type="transmembrane region" description="Helical" evidence="1">
    <location>
        <begin position="175"/>
        <end position="192"/>
    </location>
</feature>
<evidence type="ECO:0000256" key="2">
    <source>
        <dbReference type="SAM" id="SignalP"/>
    </source>
</evidence>
<dbReference type="Proteomes" id="UP000666369">
    <property type="component" value="Unassembled WGS sequence"/>
</dbReference>
<dbReference type="EMBL" id="JAADJT010000006">
    <property type="protein sequence ID" value="NGZ85640.1"/>
    <property type="molecule type" value="Genomic_DNA"/>
</dbReference>
<protein>
    <submittedName>
        <fullName evidence="4">CHRD domain-containing protein</fullName>
    </submittedName>
</protein>
<dbReference type="SMART" id="SM00754">
    <property type="entry name" value="CHRD"/>
    <property type="match status" value="1"/>
</dbReference>
<evidence type="ECO:0000313" key="4">
    <source>
        <dbReference type="EMBL" id="NGZ85640.1"/>
    </source>
</evidence>
<evidence type="ECO:0000256" key="1">
    <source>
        <dbReference type="SAM" id="Phobius"/>
    </source>
</evidence>
<comment type="caution">
    <text evidence="4">The sequence shown here is derived from an EMBL/GenBank/DDBJ whole genome shotgun (WGS) entry which is preliminary data.</text>
</comment>
<name>A0ABX0FM80_9BURK</name>
<keyword evidence="1" id="KW-0472">Membrane</keyword>
<organism evidence="4 5">
    <name type="scientific">Duganella aceris</name>
    <dbReference type="NCBI Taxonomy" id="2703883"/>
    <lineage>
        <taxon>Bacteria</taxon>
        <taxon>Pseudomonadati</taxon>
        <taxon>Pseudomonadota</taxon>
        <taxon>Betaproteobacteria</taxon>
        <taxon>Burkholderiales</taxon>
        <taxon>Oxalobacteraceae</taxon>
        <taxon>Telluria group</taxon>
        <taxon>Duganella</taxon>
    </lineage>
</organism>
<keyword evidence="2" id="KW-0732">Signal</keyword>
<keyword evidence="1" id="KW-1133">Transmembrane helix</keyword>
<dbReference type="PROSITE" id="PS50933">
    <property type="entry name" value="CHRD"/>
    <property type="match status" value="1"/>
</dbReference>
<dbReference type="RefSeq" id="WP_166104627.1">
    <property type="nucleotide sequence ID" value="NZ_JAADJT010000006.1"/>
</dbReference>
<feature type="chain" id="PRO_5045538940" evidence="2">
    <location>
        <begin position="23"/>
        <end position="197"/>
    </location>
</feature>
<dbReference type="Pfam" id="PF07452">
    <property type="entry name" value="CHRD"/>
    <property type="match status" value="1"/>
</dbReference>
<evidence type="ECO:0000259" key="3">
    <source>
        <dbReference type="PROSITE" id="PS50933"/>
    </source>
</evidence>
<feature type="domain" description="CHRD" evidence="3">
    <location>
        <begin position="21"/>
        <end position="171"/>
    </location>
</feature>
<evidence type="ECO:0000313" key="5">
    <source>
        <dbReference type="Proteomes" id="UP000666369"/>
    </source>
</evidence>
<accession>A0ABX0FM80</accession>
<proteinExistence type="predicted"/>
<keyword evidence="5" id="KW-1185">Reference proteome</keyword>
<dbReference type="Pfam" id="PF07589">
    <property type="entry name" value="PEP-CTERM"/>
    <property type="match status" value="1"/>
</dbReference>
<keyword evidence="1" id="KW-0812">Transmembrane</keyword>
<dbReference type="NCBIfam" id="TIGR02595">
    <property type="entry name" value="PEP_CTERM"/>
    <property type="match status" value="1"/>
</dbReference>
<dbReference type="InterPro" id="IPR010895">
    <property type="entry name" value="CHRD"/>
</dbReference>
<gene>
    <name evidence="4" type="ORF">GW587_15415</name>
</gene>
<dbReference type="InterPro" id="IPR013424">
    <property type="entry name" value="Ice-binding_C"/>
</dbReference>
<feature type="signal peptide" evidence="2">
    <location>
        <begin position="1"/>
        <end position="22"/>
    </location>
</feature>
<sequence length="197" mass="19708">MRTTTIAAAACLLLLTMTAASAANYSVFLNGQNESPSNNSPGVGAAIVSFDASSHILQVNVAFGSLMGDSSAAHIHCCTPTAGTGTGGVATETPTFGGFPLGVHAGGYSNTYDTTLLASWNSAFVTANGGTAAGAEAAFAAGLNSGKAYLNIHSSLYPAGEIRGFLTPIAAVPEPSSIAMLGLGLPAVLLMARRRRA</sequence>